<organism evidence="2 3">
    <name type="scientific">Sorghum bicolor</name>
    <name type="common">Sorghum</name>
    <name type="synonym">Sorghum vulgare</name>
    <dbReference type="NCBI Taxonomy" id="4558"/>
    <lineage>
        <taxon>Eukaryota</taxon>
        <taxon>Viridiplantae</taxon>
        <taxon>Streptophyta</taxon>
        <taxon>Embryophyta</taxon>
        <taxon>Tracheophyta</taxon>
        <taxon>Spermatophyta</taxon>
        <taxon>Magnoliopsida</taxon>
        <taxon>Liliopsida</taxon>
        <taxon>Poales</taxon>
        <taxon>Poaceae</taxon>
        <taxon>PACMAD clade</taxon>
        <taxon>Panicoideae</taxon>
        <taxon>Andropogonodae</taxon>
        <taxon>Andropogoneae</taxon>
        <taxon>Sorghinae</taxon>
        <taxon>Sorghum</taxon>
    </lineage>
</organism>
<evidence type="ECO:0008006" key="4">
    <source>
        <dbReference type="Google" id="ProtNLM"/>
    </source>
</evidence>
<evidence type="ECO:0000256" key="1">
    <source>
        <dbReference type="SAM" id="SignalP"/>
    </source>
</evidence>
<feature type="signal peptide" evidence="1">
    <location>
        <begin position="1"/>
        <end position="22"/>
    </location>
</feature>
<proteinExistence type="predicted"/>
<name>A0A1B6PT46_SORBI</name>
<protein>
    <recommendedName>
        <fullName evidence="4">Bifunctional inhibitor/plant lipid transfer protein/seed storage helical domain-containing protein</fullName>
    </recommendedName>
</protein>
<keyword evidence="3" id="KW-1185">Reference proteome</keyword>
<gene>
    <name evidence="2" type="ORF">SORBI_3005G174200</name>
</gene>
<dbReference type="EMBL" id="CM000764">
    <property type="protein sequence ID" value="KXG28843.1"/>
    <property type="molecule type" value="Genomic_DNA"/>
</dbReference>
<sequence length="91" mass="9760">MRTHCAALCIVLVIMFSTLSSCYIIQLPACTPALCHTKCLEYANKRGVAVKNFYCATANACACSLGPKKRLPLTTKVNALADAEDDNGSFV</sequence>
<evidence type="ECO:0000313" key="2">
    <source>
        <dbReference type="EMBL" id="KXG28843.1"/>
    </source>
</evidence>
<reference evidence="3" key="2">
    <citation type="journal article" date="2018" name="Plant J.">
        <title>The Sorghum bicolor reference genome: improved assembly, gene annotations, a transcriptome atlas, and signatures of genome organization.</title>
        <authorList>
            <person name="McCormick R.F."/>
            <person name="Truong S.K."/>
            <person name="Sreedasyam A."/>
            <person name="Jenkins J."/>
            <person name="Shu S."/>
            <person name="Sims D."/>
            <person name="Kennedy M."/>
            <person name="Amirebrahimi M."/>
            <person name="Weers B.D."/>
            <person name="McKinley B."/>
            <person name="Mattison A."/>
            <person name="Morishige D.T."/>
            <person name="Grimwood J."/>
            <person name="Schmutz J."/>
            <person name="Mullet J.E."/>
        </authorList>
    </citation>
    <scope>NUCLEOTIDE SEQUENCE [LARGE SCALE GENOMIC DNA]</scope>
    <source>
        <strain evidence="3">cv. BTx623</strain>
    </source>
</reference>
<dbReference type="Proteomes" id="UP000000768">
    <property type="component" value="Chromosome 5"/>
</dbReference>
<reference evidence="2 3" key="1">
    <citation type="journal article" date="2009" name="Nature">
        <title>The Sorghum bicolor genome and the diversification of grasses.</title>
        <authorList>
            <person name="Paterson A.H."/>
            <person name="Bowers J.E."/>
            <person name="Bruggmann R."/>
            <person name="Dubchak I."/>
            <person name="Grimwood J."/>
            <person name="Gundlach H."/>
            <person name="Haberer G."/>
            <person name="Hellsten U."/>
            <person name="Mitros T."/>
            <person name="Poliakov A."/>
            <person name="Schmutz J."/>
            <person name="Spannagl M."/>
            <person name="Tang H."/>
            <person name="Wang X."/>
            <person name="Wicker T."/>
            <person name="Bharti A.K."/>
            <person name="Chapman J."/>
            <person name="Feltus F.A."/>
            <person name="Gowik U."/>
            <person name="Grigoriev I.V."/>
            <person name="Lyons E."/>
            <person name="Maher C.A."/>
            <person name="Martis M."/>
            <person name="Narechania A."/>
            <person name="Otillar R.P."/>
            <person name="Penning B.W."/>
            <person name="Salamov A.A."/>
            <person name="Wang Y."/>
            <person name="Zhang L."/>
            <person name="Carpita N.C."/>
            <person name="Freeling M."/>
            <person name="Gingle A.R."/>
            <person name="Hash C.T."/>
            <person name="Keller B."/>
            <person name="Klein P."/>
            <person name="Kresovich S."/>
            <person name="McCann M.C."/>
            <person name="Ming R."/>
            <person name="Peterson D.G."/>
            <person name="Mehboob-ur-Rahman"/>
            <person name="Ware D."/>
            <person name="Westhoff P."/>
            <person name="Mayer K.F."/>
            <person name="Messing J."/>
            <person name="Rokhsar D.S."/>
        </authorList>
    </citation>
    <scope>NUCLEOTIDE SEQUENCE [LARGE SCALE GENOMIC DNA]</scope>
    <source>
        <strain evidence="3">cv. BTx623</strain>
    </source>
</reference>
<evidence type="ECO:0000313" key="3">
    <source>
        <dbReference type="Proteomes" id="UP000000768"/>
    </source>
</evidence>
<keyword evidence="1" id="KW-0732">Signal</keyword>
<dbReference type="OMA" id="TANACAC"/>
<dbReference type="InParanoid" id="A0A1B6PT46"/>
<accession>A0A1B6PT46</accession>
<dbReference type="Gramene" id="KXG28843">
    <property type="protein sequence ID" value="KXG28843"/>
    <property type="gene ID" value="SORBI_3005G174200"/>
</dbReference>
<feature type="chain" id="PRO_5008589139" description="Bifunctional inhibitor/plant lipid transfer protein/seed storage helical domain-containing protein" evidence="1">
    <location>
        <begin position="23"/>
        <end position="91"/>
    </location>
</feature>
<dbReference type="AlphaFoldDB" id="A0A1B6PT46"/>
<dbReference type="PROSITE" id="PS51257">
    <property type="entry name" value="PROKAR_LIPOPROTEIN"/>
    <property type="match status" value="1"/>
</dbReference>